<dbReference type="EMBL" id="PNEN01000321">
    <property type="protein sequence ID" value="PPJ59969.1"/>
    <property type="molecule type" value="Genomic_DNA"/>
</dbReference>
<accession>A0A2S6CJR1</accession>
<feature type="compositionally biased region" description="Basic and acidic residues" evidence="1">
    <location>
        <begin position="83"/>
        <end position="95"/>
    </location>
</feature>
<evidence type="ECO:0000313" key="3">
    <source>
        <dbReference type="EMBL" id="PPJ59969.1"/>
    </source>
</evidence>
<feature type="region of interest" description="Disordered" evidence="1">
    <location>
        <begin position="819"/>
        <end position="840"/>
    </location>
</feature>
<feature type="transmembrane region" description="Helical" evidence="2">
    <location>
        <begin position="702"/>
        <end position="725"/>
    </location>
</feature>
<feature type="compositionally biased region" description="Polar residues" evidence="1">
    <location>
        <begin position="36"/>
        <end position="48"/>
    </location>
</feature>
<protein>
    <submittedName>
        <fullName evidence="3">Uncharacterized protein</fullName>
    </submittedName>
</protein>
<comment type="caution">
    <text evidence="3">The sequence shown here is derived from an EMBL/GenBank/DDBJ whole genome shotgun (WGS) entry which is preliminary data.</text>
</comment>
<feature type="transmembrane region" description="Helical" evidence="2">
    <location>
        <begin position="118"/>
        <end position="142"/>
    </location>
</feature>
<evidence type="ECO:0000256" key="2">
    <source>
        <dbReference type="SAM" id="Phobius"/>
    </source>
</evidence>
<feature type="compositionally biased region" description="Basic and acidic residues" evidence="1">
    <location>
        <begin position="1"/>
        <end position="16"/>
    </location>
</feature>
<keyword evidence="4" id="KW-1185">Reference proteome</keyword>
<name>A0A2S6CJR1_9PEZI</name>
<feature type="region of interest" description="Disordered" evidence="1">
    <location>
        <begin position="83"/>
        <end position="104"/>
    </location>
</feature>
<dbReference type="OrthoDB" id="5381672at2759"/>
<evidence type="ECO:0000256" key="1">
    <source>
        <dbReference type="SAM" id="MobiDB-lite"/>
    </source>
</evidence>
<evidence type="ECO:0000313" key="4">
    <source>
        <dbReference type="Proteomes" id="UP000237631"/>
    </source>
</evidence>
<organism evidence="3 4">
    <name type="scientific">Cercospora berteroae</name>
    <dbReference type="NCBI Taxonomy" id="357750"/>
    <lineage>
        <taxon>Eukaryota</taxon>
        <taxon>Fungi</taxon>
        <taxon>Dikarya</taxon>
        <taxon>Ascomycota</taxon>
        <taxon>Pezizomycotina</taxon>
        <taxon>Dothideomycetes</taxon>
        <taxon>Dothideomycetidae</taxon>
        <taxon>Mycosphaerellales</taxon>
        <taxon>Mycosphaerellaceae</taxon>
        <taxon>Cercospora</taxon>
    </lineage>
</organism>
<proteinExistence type="predicted"/>
<feature type="region of interest" description="Disordered" evidence="1">
    <location>
        <begin position="1"/>
        <end position="59"/>
    </location>
</feature>
<sequence length="840" mass="93132">MANQNPRDDPQIDRDNYPGASRQSSEFTASREEHFTATQKFPKSTHPSSAPGPEQRVLEARTSEEMHIEACDENSTFLRAEYRQRSRDATSEHSHSPPASEMAKAKENSSVLLHRSGYIVFLVATYSSLALVAWILTCLLTYNPLTVGQYEFNVNERSYGSSAKFFHAKYVKSEEIYRAARTLQTIVALLTIPLTSAVCSAAAPAFAQTGSKQHRLTMRQLMVLADKGWTDPVTIAKVFFGNGTRFGSRLLFFAVLLNILGASITPLQTMLVTPKIIKTPTESTSVIFLADIPDQFKDSWDNNVVTVMTRNALSTSNTTPQARLWQNEFNCSMLDSNLTEQCLLGTATLGQISQMSNPYFAQLPAGTHTGVIKQFLPRMNSSVRWESVPAEAMPANCASLPGSFYVHYSNSTWPPESDWDLMGGAPKNWSIEACMPGNQSAIPWKSTYHRQDFVEELYLNISIMGYDWQHASEQPPGSPHFGGVFKVTSNTTAGYFELPNHMNGGKAGHIIDDDPNKLCGSDCMSQTPAGKLSSRSTAINYQNDDSWDLNTLKNKGPLLAVAMALFGYGSYIPDQLDHPEAYISNITYFDDSPKNKTNHASSCINQRPFESLLQPQYGSSAKCVMDDFRSLEELDDGIARYLQSFYVNTKYQVVDPERPTNAFAAAVYLATEAWFTTGHADWGSRSVYSDPGADTTIPTMSLASMIVLSLMLGMYLACIIALSVYSSSKPLWTRQLDSFTMMRIGAEVHEQVPFNVCFEVSAVRVLDDMPGYVGDATGGEGDVGILGIGSNTPLTGVRRYKSYRADAVKEARETRRRAQFQCHPLSHHQEKSVKESRDVR</sequence>
<feature type="transmembrane region" description="Helical" evidence="2">
    <location>
        <begin position="250"/>
        <end position="271"/>
    </location>
</feature>
<dbReference type="Proteomes" id="UP000237631">
    <property type="component" value="Unassembled WGS sequence"/>
</dbReference>
<feature type="transmembrane region" description="Helical" evidence="2">
    <location>
        <begin position="186"/>
        <end position="207"/>
    </location>
</feature>
<dbReference type="AlphaFoldDB" id="A0A2S6CJR1"/>
<keyword evidence="2" id="KW-0812">Transmembrane</keyword>
<keyword evidence="2" id="KW-0472">Membrane</keyword>
<gene>
    <name evidence="3" type="ORF">CBER1_10150</name>
</gene>
<reference evidence="4" key="1">
    <citation type="journal article" date="2017" name="bioRxiv">
        <title>Conservation of a gene cluster reveals novel cercosporin biosynthetic mechanisms and extends production to the genus Colletotrichum.</title>
        <authorList>
            <person name="de Jonge R."/>
            <person name="Ebert M.K."/>
            <person name="Huitt-Roehl C.R."/>
            <person name="Pal P."/>
            <person name="Suttle J.C."/>
            <person name="Spanner R.E."/>
            <person name="Neubauer J.D."/>
            <person name="Jurick W.M.II."/>
            <person name="Stott K.A."/>
            <person name="Secor G.A."/>
            <person name="Thomma B.P.H.J."/>
            <person name="Van de Peer Y."/>
            <person name="Townsend C.A."/>
            <person name="Bolton M.D."/>
        </authorList>
    </citation>
    <scope>NUCLEOTIDE SEQUENCE [LARGE SCALE GENOMIC DNA]</scope>
    <source>
        <strain evidence="4">CBS538.71</strain>
    </source>
</reference>
<keyword evidence="2" id="KW-1133">Transmembrane helix</keyword>
<feature type="compositionally biased region" description="Basic and acidic residues" evidence="1">
    <location>
        <begin position="827"/>
        <end position="840"/>
    </location>
</feature>